<dbReference type="Proteomes" id="UP001631949">
    <property type="component" value="Unassembled WGS sequence"/>
</dbReference>
<accession>A0ABW9H053</accession>
<evidence type="ECO:0000313" key="10">
    <source>
        <dbReference type="Proteomes" id="UP001631949"/>
    </source>
</evidence>
<evidence type="ECO:0000256" key="2">
    <source>
        <dbReference type="ARBA" id="ARBA00022670"/>
    </source>
</evidence>
<protein>
    <submittedName>
        <fullName evidence="9">S-layer homology domain-containing protein</fullName>
    </submittedName>
</protein>
<dbReference type="PROSITE" id="PS51272">
    <property type="entry name" value="SLH"/>
    <property type="match status" value="3"/>
</dbReference>
<sequence>MKKVWHTLLQAGSLTLALVLVPGSLWAASYTDTPGHWAVLGIEKAQSLDLVKGYEDGAFRPDADVTRAEYITFLNRSYGVHNMTPSQTATGYRDVADQAWYKGEIEAAQGLGYLTLFDGDKLLPDQAISREEVAQLTSSLLAIKEEATQSQGPIPFSDAGDISPACRPGVADLQARGYLGGYPDGSFRPKAPVTRAEAISILLRGLKEDPVVAQANRTLVSDQDGKAYLIDRDNQARFKAIQTKDNRVKVNDKAYLLNDDDSLALGWVKRDGLSYYATADQGLAQGWQQIDGQTYYFSPYSYERLENGVFSTGYKAHWFNKDGVVSDGNRPGGHKGKAIYWALPDDQDMSNSWLTAPDADRRFLGQAVANYAAKREGLPFKWFGCDLNDPSGVYCCGAVYSAYKELGIATLPPSASNIQADKGYRMVKDQYLTAPNYGGKYIPSSFAGMWPGDVSYAYHPAYNYGYNHAAIFLGFNNGRPIVAHATLADGFIVEPADIITNTWGYVYRDGIRFV</sequence>
<comment type="caution">
    <text evidence="9">The sequence shown here is derived from an EMBL/GenBank/DDBJ whole genome shotgun (WGS) entry which is preliminary data.</text>
</comment>
<proteinExistence type="inferred from homology"/>
<keyword evidence="10" id="KW-1185">Reference proteome</keyword>
<dbReference type="SUPFAM" id="SSF54001">
    <property type="entry name" value="Cysteine proteinases"/>
    <property type="match status" value="1"/>
</dbReference>
<feature type="signal peptide" evidence="6">
    <location>
        <begin position="1"/>
        <end position="27"/>
    </location>
</feature>
<evidence type="ECO:0000259" key="7">
    <source>
        <dbReference type="PROSITE" id="PS51272"/>
    </source>
</evidence>
<dbReference type="InterPro" id="IPR051465">
    <property type="entry name" value="Cell_Envelope_Struct_Comp"/>
</dbReference>
<feature type="domain" description="SLH" evidence="7">
    <location>
        <begin position="153"/>
        <end position="216"/>
    </location>
</feature>
<keyword evidence="3" id="KW-0677">Repeat</keyword>
<dbReference type="PANTHER" id="PTHR43308:SF5">
    <property type="entry name" value="S-LAYER PROTEIN _ PEPTIDOGLYCAN ENDO-BETA-N-ACETYLGLUCOSAMINIDASE"/>
    <property type="match status" value="1"/>
</dbReference>
<name>A0ABW9H053_9FIRM</name>
<keyword evidence="5" id="KW-0788">Thiol protease</keyword>
<feature type="domain" description="NlpC/P60" evidence="8">
    <location>
        <begin position="362"/>
        <end position="514"/>
    </location>
</feature>
<keyword evidence="6" id="KW-0732">Signal</keyword>
<feature type="domain" description="SLH" evidence="7">
    <location>
        <begin position="89"/>
        <end position="151"/>
    </location>
</feature>
<keyword evidence="2" id="KW-0645">Protease</keyword>
<dbReference type="PROSITE" id="PS51935">
    <property type="entry name" value="NLPC_P60"/>
    <property type="match status" value="1"/>
</dbReference>
<evidence type="ECO:0000256" key="1">
    <source>
        <dbReference type="ARBA" id="ARBA00007074"/>
    </source>
</evidence>
<dbReference type="PANTHER" id="PTHR43308">
    <property type="entry name" value="OUTER MEMBRANE PROTEIN ALPHA-RELATED"/>
    <property type="match status" value="1"/>
</dbReference>
<dbReference type="RefSeq" id="WP_408977850.1">
    <property type="nucleotide sequence ID" value="NZ_JBJUVG010000011.1"/>
</dbReference>
<dbReference type="InterPro" id="IPR000064">
    <property type="entry name" value="NLP_P60_dom"/>
</dbReference>
<evidence type="ECO:0000256" key="5">
    <source>
        <dbReference type="ARBA" id="ARBA00022807"/>
    </source>
</evidence>
<evidence type="ECO:0000256" key="6">
    <source>
        <dbReference type="SAM" id="SignalP"/>
    </source>
</evidence>
<dbReference type="InterPro" id="IPR038765">
    <property type="entry name" value="Papain-like_cys_pep_sf"/>
</dbReference>
<dbReference type="InterPro" id="IPR001119">
    <property type="entry name" value="SLH_dom"/>
</dbReference>
<dbReference type="Gene3D" id="2.10.270.10">
    <property type="entry name" value="Cholin Binding"/>
    <property type="match status" value="1"/>
</dbReference>
<dbReference type="EMBL" id="JBJUVG010000011">
    <property type="protein sequence ID" value="MFM9414237.1"/>
    <property type="molecule type" value="Genomic_DNA"/>
</dbReference>
<feature type="chain" id="PRO_5046167338" evidence="6">
    <location>
        <begin position="28"/>
        <end position="514"/>
    </location>
</feature>
<gene>
    <name evidence="9" type="ORF">ACKQTC_07630</name>
</gene>
<dbReference type="SUPFAM" id="SSF69360">
    <property type="entry name" value="Cell wall binding repeat"/>
    <property type="match status" value="1"/>
</dbReference>
<evidence type="ECO:0000259" key="8">
    <source>
        <dbReference type="PROSITE" id="PS51935"/>
    </source>
</evidence>
<keyword evidence="4" id="KW-0378">Hydrolase</keyword>
<evidence type="ECO:0000256" key="4">
    <source>
        <dbReference type="ARBA" id="ARBA00022801"/>
    </source>
</evidence>
<dbReference type="Pfam" id="PF00395">
    <property type="entry name" value="SLH"/>
    <property type="match status" value="3"/>
</dbReference>
<organism evidence="9 10">
    <name type="scientific">Peptococcus simiae</name>
    <dbReference type="NCBI Taxonomy" id="1643805"/>
    <lineage>
        <taxon>Bacteria</taxon>
        <taxon>Bacillati</taxon>
        <taxon>Bacillota</taxon>
        <taxon>Clostridia</taxon>
        <taxon>Eubacteriales</taxon>
        <taxon>Peptococcaceae</taxon>
        <taxon>Peptococcus</taxon>
    </lineage>
</organism>
<evidence type="ECO:0000256" key="3">
    <source>
        <dbReference type="ARBA" id="ARBA00022737"/>
    </source>
</evidence>
<dbReference type="Gene3D" id="3.90.1720.10">
    <property type="entry name" value="endopeptidase domain like (from Nostoc punctiforme)"/>
    <property type="match status" value="1"/>
</dbReference>
<evidence type="ECO:0000313" key="9">
    <source>
        <dbReference type="EMBL" id="MFM9414237.1"/>
    </source>
</evidence>
<feature type="domain" description="SLH" evidence="7">
    <location>
        <begin position="25"/>
        <end position="88"/>
    </location>
</feature>
<comment type="similarity">
    <text evidence="1">Belongs to the peptidase C40 family.</text>
</comment>
<reference evidence="9 10" key="1">
    <citation type="journal article" date="2016" name="Int. J. Syst. Evol. Microbiol.">
        <title>Peptococcus simiae sp. nov., isolated from rhesus macaque faeces and emended description of the genus Peptococcus.</title>
        <authorList>
            <person name="Shkoporov A.N."/>
            <person name="Efimov B.A."/>
            <person name="Kondova I."/>
            <person name="Ouwerling B."/>
            <person name="Chaplin A.V."/>
            <person name="Shcherbakova V.A."/>
            <person name="Langermans J.A.M."/>
        </authorList>
    </citation>
    <scope>NUCLEOTIDE SEQUENCE [LARGE SCALE GENOMIC DNA]</scope>
    <source>
        <strain evidence="9 10">M108</strain>
    </source>
</reference>